<dbReference type="InterPro" id="IPR017871">
    <property type="entry name" value="ABC_transporter-like_CS"/>
</dbReference>
<dbReference type="Pfam" id="PF00005">
    <property type="entry name" value="ABC_tran"/>
    <property type="match status" value="1"/>
</dbReference>
<organism evidence="6 7">
    <name type="scientific">Candidimonas humi</name>
    <dbReference type="NCBI Taxonomy" id="683355"/>
    <lineage>
        <taxon>Bacteria</taxon>
        <taxon>Pseudomonadati</taxon>
        <taxon>Pseudomonadota</taxon>
        <taxon>Betaproteobacteria</taxon>
        <taxon>Burkholderiales</taxon>
        <taxon>Alcaligenaceae</taxon>
        <taxon>Candidimonas</taxon>
    </lineage>
</organism>
<keyword evidence="2" id="KW-0677">Repeat</keyword>
<keyword evidence="7" id="KW-1185">Reference proteome</keyword>
<dbReference type="EMBL" id="JBHSBV010000005">
    <property type="protein sequence ID" value="MFC4202292.1"/>
    <property type="molecule type" value="Genomic_DNA"/>
</dbReference>
<keyword evidence="1" id="KW-1003">Cell membrane</keyword>
<dbReference type="InterPro" id="IPR050107">
    <property type="entry name" value="ABC_carbohydrate_import_ATPase"/>
</dbReference>
<dbReference type="Proteomes" id="UP001595848">
    <property type="component" value="Unassembled WGS sequence"/>
</dbReference>
<gene>
    <name evidence="6" type="ORF">ACFOY1_15140</name>
</gene>
<dbReference type="RefSeq" id="WP_217965800.1">
    <property type="nucleotide sequence ID" value="NZ_JAHTBN010000008.1"/>
</dbReference>
<feature type="domain" description="ABC transporter" evidence="5">
    <location>
        <begin position="5"/>
        <end position="246"/>
    </location>
</feature>
<accession>A0ABV8P1J9</accession>
<name>A0ABV8P1J9_9BURK</name>
<comment type="caution">
    <text evidence="6">The sequence shown here is derived from an EMBL/GenBank/DDBJ whole genome shotgun (WGS) entry which is preliminary data.</text>
</comment>
<protein>
    <submittedName>
        <fullName evidence="6">ATP-binding cassette domain-containing protein</fullName>
    </submittedName>
</protein>
<dbReference type="InterPro" id="IPR003593">
    <property type="entry name" value="AAA+_ATPase"/>
</dbReference>
<reference evidence="7" key="1">
    <citation type="journal article" date="2019" name="Int. J. Syst. Evol. Microbiol.">
        <title>The Global Catalogue of Microorganisms (GCM) 10K type strain sequencing project: providing services to taxonomists for standard genome sequencing and annotation.</title>
        <authorList>
            <consortium name="The Broad Institute Genomics Platform"/>
            <consortium name="The Broad Institute Genome Sequencing Center for Infectious Disease"/>
            <person name="Wu L."/>
            <person name="Ma J."/>
        </authorList>
    </citation>
    <scope>NUCLEOTIDE SEQUENCE [LARGE SCALE GENOMIC DNA]</scope>
    <source>
        <strain evidence="7">LMG 24813</strain>
    </source>
</reference>
<evidence type="ECO:0000313" key="7">
    <source>
        <dbReference type="Proteomes" id="UP001595848"/>
    </source>
</evidence>
<evidence type="ECO:0000256" key="4">
    <source>
        <dbReference type="ARBA" id="ARBA00022840"/>
    </source>
</evidence>
<evidence type="ECO:0000313" key="6">
    <source>
        <dbReference type="EMBL" id="MFC4202292.1"/>
    </source>
</evidence>
<evidence type="ECO:0000256" key="2">
    <source>
        <dbReference type="ARBA" id="ARBA00022737"/>
    </source>
</evidence>
<proteinExistence type="predicted"/>
<dbReference type="InterPro" id="IPR003439">
    <property type="entry name" value="ABC_transporter-like_ATP-bd"/>
</dbReference>
<evidence type="ECO:0000256" key="1">
    <source>
        <dbReference type="ARBA" id="ARBA00022475"/>
    </source>
</evidence>
<dbReference type="PANTHER" id="PTHR43790">
    <property type="entry name" value="CARBOHYDRATE TRANSPORT ATP-BINDING PROTEIN MG119-RELATED"/>
    <property type="match status" value="1"/>
</dbReference>
<keyword evidence="4 6" id="KW-0067">ATP-binding</keyword>
<sequence>MERILELEGLAKQYGAVQALKGVDLHAHAGEVLAICGDNGAGKSTLIKIVSGAHPSSAGSMRLFGREVRWSSPHDALASGVATIYQDLALAPRLSVWQNIFIGSEQRRRVLPGLHLLNKRAMRAEAAQYLQRLNQRIDDVDRPVADFSGGQRQAVAIARALRWQARIVIMDEPTAALGVKETAEVLALIRQLKTQGVTVLLVSHNMEDVVNVADRVVILKSGLVAAQGDTAGLSPAGLAQAIMTGQWPAAA</sequence>
<dbReference type="SMART" id="SM00382">
    <property type="entry name" value="AAA"/>
    <property type="match status" value="1"/>
</dbReference>
<dbReference type="PROSITE" id="PS00211">
    <property type="entry name" value="ABC_TRANSPORTER_1"/>
    <property type="match status" value="1"/>
</dbReference>
<dbReference type="CDD" id="cd03216">
    <property type="entry name" value="ABC_Carb_Monos_I"/>
    <property type="match status" value="1"/>
</dbReference>
<keyword evidence="1" id="KW-0472">Membrane</keyword>
<dbReference type="PANTHER" id="PTHR43790:SF8">
    <property type="entry name" value="SUGAR ABC TRANSPORTER ATP-BINDING PROTEIN"/>
    <property type="match status" value="1"/>
</dbReference>
<dbReference type="GO" id="GO:0005524">
    <property type="term" value="F:ATP binding"/>
    <property type="evidence" value="ECO:0007669"/>
    <property type="project" value="UniProtKB-KW"/>
</dbReference>
<keyword evidence="3" id="KW-0547">Nucleotide-binding</keyword>
<evidence type="ECO:0000256" key="3">
    <source>
        <dbReference type="ARBA" id="ARBA00022741"/>
    </source>
</evidence>
<evidence type="ECO:0000259" key="5">
    <source>
        <dbReference type="PROSITE" id="PS50893"/>
    </source>
</evidence>
<dbReference type="PROSITE" id="PS50893">
    <property type="entry name" value="ABC_TRANSPORTER_2"/>
    <property type="match status" value="1"/>
</dbReference>